<gene>
    <name evidence="1" type="ORF">FHU39_003179</name>
</gene>
<dbReference type="AlphaFoldDB" id="A0A839NEN9"/>
<dbReference type="RefSeq" id="WP_183321509.1">
    <property type="nucleotide sequence ID" value="NZ_JACHVQ010000002.1"/>
</dbReference>
<name>A0A839NEN9_9MICO</name>
<comment type="caution">
    <text evidence="1">The sequence shown here is derived from an EMBL/GenBank/DDBJ whole genome shotgun (WGS) entry which is preliminary data.</text>
</comment>
<dbReference type="Pfam" id="PF13450">
    <property type="entry name" value="NAD_binding_8"/>
    <property type="match status" value="1"/>
</dbReference>
<reference evidence="1 2" key="1">
    <citation type="submission" date="2020-08" db="EMBL/GenBank/DDBJ databases">
        <title>Sequencing the genomes of 1000 actinobacteria strains.</title>
        <authorList>
            <person name="Klenk H.-P."/>
        </authorList>
    </citation>
    <scope>NUCLEOTIDE SEQUENCE [LARGE SCALE GENOMIC DNA]</scope>
    <source>
        <strain evidence="1 2">DSM 105369</strain>
    </source>
</reference>
<accession>A0A839NEN9</accession>
<dbReference type="PRINTS" id="PR00419">
    <property type="entry name" value="ADXRDTASE"/>
</dbReference>
<dbReference type="EMBL" id="JACHVQ010000002">
    <property type="protein sequence ID" value="MBB2893161.1"/>
    <property type="molecule type" value="Genomic_DNA"/>
</dbReference>
<evidence type="ECO:0000313" key="1">
    <source>
        <dbReference type="EMBL" id="MBB2893161.1"/>
    </source>
</evidence>
<dbReference type="Proteomes" id="UP000559182">
    <property type="component" value="Unassembled WGS sequence"/>
</dbReference>
<protein>
    <submittedName>
        <fullName evidence="1">Phytoene dehydrogenase-like protein</fullName>
    </submittedName>
</protein>
<keyword evidence="2" id="KW-1185">Reference proteome</keyword>
<organism evidence="1 2">
    <name type="scientific">Flexivirga oryzae</name>
    <dbReference type="NCBI Taxonomy" id="1794944"/>
    <lineage>
        <taxon>Bacteria</taxon>
        <taxon>Bacillati</taxon>
        <taxon>Actinomycetota</taxon>
        <taxon>Actinomycetes</taxon>
        <taxon>Micrococcales</taxon>
        <taxon>Dermacoccaceae</taxon>
        <taxon>Flexivirga</taxon>
    </lineage>
</organism>
<sequence length="494" mass="51288">MTRRHAVARLGSVAVVGSGPNGLAAAVTLARAGLAVEVFERNDWAGGGAATREITLPGFRHDVASAVHPMALASPFFREFGLARRIDLVVPEVSFAHPLPGRGGHGYRDLDRTAADLGRDGPAYRRLLRPLVDHLDGVVDLAMNPLLRLPRDPLAAGLYGVRVAEAGSPAWGARFDGDIAPAMLTGCAAHAIGRHPGPAAAGGGLLLAATAHRAGWPIPVGGSQSITDALVADLRAHGGRLRLGTEVTELRQLDGFDAAVLDVSARALATLGGDRLPDRYRRALARFRPGDGVSKVDFALAGPVPWSDPVVGQAPTVHLGGTRAQIAAAERMVLRGGIPEHPYVLVAQPSVVDPSRAPDGKAVLWAYLHVPFGSDFDATQAVTAAVEEHAPGFRDLVLASTATPATELGAAVSANFAGGDFASGAITMRQLIKRPVLSPVPWRTPLSGVYLASGATSPGPAVHGMAGWHAARTLLSDNGFEVPQLGPGVTTTRR</sequence>
<dbReference type="InterPro" id="IPR036188">
    <property type="entry name" value="FAD/NAD-bd_sf"/>
</dbReference>
<dbReference type="PANTHER" id="PTHR10668:SF105">
    <property type="entry name" value="DEHYDROGENASE-RELATED"/>
    <property type="match status" value="1"/>
</dbReference>
<dbReference type="Gene3D" id="3.90.660.50">
    <property type="match status" value="1"/>
</dbReference>
<proteinExistence type="predicted"/>
<dbReference type="SUPFAM" id="SSF51905">
    <property type="entry name" value="FAD/NAD(P)-binding domain"/>
    <property type="match status" value="1"/>
</dbReference>
<evidence type="ECO:0000313" key="2">
    <source>
        <dbReference type="Proteomes" id="UP000559182"/>
    </source>
</evidence>
<dbReference type="Gene3D" id="3.50.50.60">
    <property type="entry name" value="FAD/NAD(P)-binding domain"/>
    <property type="match status" value="2"/>
</dbReference>
<dbReference type="PANTHER" id="PTHR10668">
    <property type="entry name" value="PHYTOENE DEHYDROGENASE"/>
    <property type="match status" value="1"/>
</dbReference>